<keyword evidence="7 14" id="KW-0949">S-adenosyl-L-methionine</keyword>
<keyword evidence="17" id="KW-1185">Reference proteome</keyword>
<evidence type="ECO:0000256" key="2">
    <source>
        <dbReference type="ARBA" id="ARBA00004785"/>
    </source>
</evidence>
<evidence type="ECO:0000313" key="16">
    <source>
        <dbReference type="EMBL" id="MFC3294019.1"/>
    </source>
</evidence>
<dbReference type="EMBL" id="JBHRUH010000039">
    <property type="protein sequence ID" value="MFC3294019.1"/>
    <property type="molecule type" value="Genomic_DNA"/>
</dbReference>
<dbReference type="InterPro" id="IPR004558">
    <property type="entry name" value="Coprogen_oxidase_HemN"/>
</dbReference>
<dbReference type="GO" id="GO:0051989">
    <property type="term" value="F:coproporphyrinogen dehydrogenase activity"/>
    <property type="evidence" value="ECO:0007669"/>
    <property type="project" value="UniProtKB-EC"/>
</dbReference>
<name>A0ABV7M589_9GAMM</name>
<dbReference type="SFLD" id="SFLDG01065">
    <property type="entry name" value="anaerobic_coproporphyrinogen-I"/>
    <property type="match status" value="1"/>
</dbReference>
<dbReference type="SMART" id="SM00729">
    <property type="entry name" value="Elp3"/>
    <property type="match status" value="1"/>
</dbReference>
<evidence type="ECO:0000256" key="12">
    <source>
        <dbReference type="ARBA" id="ARBA00023244"/>
    </source>
</evidence>
<evidence type="ECO:0000256" key="13">
    <source>
        <dbReference type="ARBA" id="ARBA00048321"/>
    </source>
</evidence>
<comment type="subunit">
    <text evidence="4">Monomer.</text>
</comment>
<evidence type="ECO:0000256" key="11">
    <source>
        <dbReference type="ARBA" id="ARBA00023014"/>
    </source>
</evidence>
<evidence type="ECO:0000256" key="1">
    <source>
        <dbReference type="ARBA" id="ARBA00004496"/>
    </source>
</evidence>
<dbReference type="NCBIfam" id="TIGR00538">
    <property type="entry name" value="hemN"/>
    <property type="match status" value="1"/>
</dbReference>
<keyword evidence="11 14" id="KW-0411">Iron-sulfur</keyword>
<dbReference type="PIRSF" id="PIRSF000167">
    <property type="entry name" value="HemN"/>
    <property type="match status" value="1"/>
</dbReference>
<dbReference type="InterPro" id="IPR006638">
    <property type="entry name" value="Elp3/MiaA/NifB-like_rSAM"/>
</dbReference>
<keyword evidence="8 14" id="KW-0479">Metal-binding</keyword>
<evidence type="ECO:0000256" key="5">
    <source>
        <dbReference type="ARBA" id="ARBA00022485"/>
    </source>
</evidence>
<comment type="caution">
    <text evidence="16">The sequence shown here is derived from an EMBL/GenBank/DDBJ whole genome shotgun (WGS) entry which is preliminary data.</text>
</comment>
<dbReference type="Gene3D" id="1.10.10.920">
    <property type="match status" value="1"/>
</dbReference>
<evidence type="ECO:0000256" key="4">
    <source>
        <dbReference type="ARBA" id="ARBA00011245"/>
    </source>
</evidence>
<comment type="subcellular location">
    <subcellularLocation>
        <location evidence="1 14">Cytoplasm</location>
    </subcellularLocation>
</comment>
<dbReference type="Proteomes" id="UP001595640">
    <property type="component" value="Unassembled WGS sequence"/>
</dbReference>
<dbReference type="InterPro" id="IPR058240">
    <property type="entry name" value="rSAM_sf"/>
</dbReference>
<comment type="pathway">
    <text evidence="2 14">Porphyrin-containing compound metabolism; protoporphyrin-IX biosynthesis; protoporphyrinogen-IX from coproporphyrinogen-III (AdoMet route): step 1/1.</text>
</comment>
<accession>A0ABV7M589</accession>
<evidence type="ECO:0000256" key="9">
    <source>
        <dbReference type="ARBA" id="ARBA00023002"/>
    </source>
</evidence>
<evidence type="ECO:0000256" key="6">
    <source>
        <dbReference type="ARBA" id="ARBA00022490"/>
    </source>
</evidence>
<dbReference type="InterPro" id="IPR034505">
    <property type="entry name" value="Coproporphyrinogen-III_oxidase"/>
</dbReference>
<dbReference type="EC" id="1.3.98.3" evidence="14"/>
<dbReference type="SUPFAM" id="SSF102114">
    <property type="entry name" value="Radical SAM enzymes"/>
    <property type="match status" value="1"/>
</dbReference>
<dbReference type="CDD" id="cd01335">
    <property type="entry name" value="Radical_SAM"/>
    <property type="match status" value="1"/>
</dbReference>
<protein>
    <recommendedName>
        <fullName evidence="14">Coproporphyrinogen-III oxidase</fullName>
        <ecNumber evidence="14">1.3.98.3</ecNumber>
    </recommendedName>
</protein>
<dbReference type="InterPro" id="IPR007197">
    <property type="entry name" value="rSAM"/>
</dbReference>
<evidence type="ECO:0000256" key="3">
    <source>
        <dbReference type="ARBA" id="ARBA00005493"/>
    </source>
</evidence>
<dbReference type="PROSITE" id="PS51918">
    <property type="entry name" value="RADICAL_SAM"/>
    <property type="match status" value="1"/>
</dbReference>
<evidence type="ECO:0000313" key="17">
    <source>
        <dbReference type="Proteomes" id="UP001595640"/>
    </source>
</evidence>
<dbReference type="SFLD" id="SFLDS00029">
    <property type="entry name" value="Radical_SAM"/>
    <property type="match status" value="1"/>
</dbReference>
<keyword evidence="6 14" id="KW-0963">Cytoplasm</keyword>
<organism evidence="16 17">
    <name type="scientific">Modicisalibacter luteus</name>
    <dbReference type="NCBI Taxonomy" id="453962"/>
    <lineage>
        <taxon>Bacteria</taxon>
        <taxon>Pseudomonadati</taxon>
        <taxon>Pseudomonadota</taxon>
        <taxon>Gammaproteobacteria</taxon>
        <taxon>Oceanospirillales</taxon>
        <taxon>Halomonadaceae</taxon>
        <taxon>Modicisalibacter</taxon>
    </lineage>
</organism>
<keyword evidence="10 14" id="KW-0408">Iron</keyword>
<gene>
    <name evidence="16" type="primary">hemN</name>
    <name evidence="16" type="ORF">ACFOEI_18395</name>
</gene>
<comment type="catalytic activity">
    <reaction evidence="13 14">
        <text>coproporphyrinogen III + 2 S-adenosyl-L-methionine = protoporphyrinogen IX + 2 5'-deoxyadenosine + 2 L-methionine + 2 CO2</text>
        <dbReference type="Rhea" id="RHEA:15425"/>
        <dbReference type="ChEBI" id="CHEBI:16526"/>
        <dbReference type="ChEBI" id="CHEBI:17319"/>
        <dbReference type="ChEBI" id="CHEBI:57307"/>
        <dbReference type="ChEBI" id="CHEBI:57309"/>
        <dbReference type="ChEBI" id="CHEBI:57844"/>
        <dbReference type="ChEBI" id="CHEBI:59789"/>
        <dbReference type="EC" id="1.3.98.3"/>
    </reaction>
</comment>
<dbReference type="Pfam" id="PF04055">
    <property type="entry name" value="Radical_SAM"/>
    <property type="match status" value="1"/>
</dbReference>
<evidence type="ECO:0000256" key="14">
    <source>
        <dbReference type="PIRNR" id="PIRNR000167"/>
    </source>
</evidence>
<dbReference type="Gene3D" id="3.20.20.70">
    <property type="entry name" value="Aldolase class I"/>
    <property type="match status" value="1"/>
</dbReference>
<keyword evidence="5 14" id="KW-0004">4Fe-4S</keyword>
<evidence type="ECO:0000256" key="7">
    <source>
        <dbReference type="ARBA" id="ARBA00022691"/>
    </source>
</evidence>
<feature type="domain" description="Radical SAM core" evidence="15">
    <location>
        <begin position="50"/>
        <end position="288"/>
    </location>
</feature>
<evidence type="ECO:0000259" key="15">
    <source>
        <dbReference type="PROSITE" id="PS51918"/>
    </source>
</evidence>
<evidence type="ECO:0000256" key="10">
    <source>
        <dbReference type="ARBA" id="ARBA00023004"/>
    </source>
</evidence>
<evidence type="ECO:0000256" key="8">
    <source>
        <dbReference type="ARBA" id="ARBA00022723"/>
    </source>
</evidence>
<sequence>MDRPTSFDPALLGKYDQPAPRYVTYPRRARFCEAVSAADYLQAAQASNEDPIPKPLAAYIHVPICHRRCRHCTVDGIVMHEPDTTARYLTYLKREIALQGALYDHDRPIERLSIGGGTPTCLSDVQLADLLNTLHRHFGLEKGPSRDVSLQIDPLNIALERMATLAALGFNRLNFGVRALDPRAQRAIDRSLGVDRLVELVDAARRARFQTLGVDLILGLPGQSPQGLSAALRALTELRPERIGFYRHSQTQPGRLLASDAGLLLREAALALFGAGVTQLTAAGYVHLGMGQFAWPTDALAVAQRNGKLLRDTEGYTAQADADHIGLGAGAIGHVNGNYYQNALALPRYYVRLDAGDLPIWRGFELGADDLLRQDVIRRLMGEGRVRFADVERRHRIVFRNYFAPELVALQPLAEDGLVELQRGALLLTPAGHLLMNRIAMIFDSSLNELQPRRLQMLR</sequence>
<dbReference type="RefSeq" id="WP_019020209.1">
    <property type="nucleotide sequence ID" value="NZ_BMXD01000015.1"/>
</dbReference>
<keyword evidence="12 14" id="KW-0627">Porphyrin biosynthesis</keyword>
<comment type="similarity">
    <text evidence="3 14">Belongs to the anaerobic coproporphyrinogen-III oxidase family.</text>
</comment>
<dbReference type="InterPro" id="IPR013785">
    <property type="entry name" value="Aldolase_TIM"/>
</dbReference>
<dbReference type="PANTHER" id="PTHR13932">
    <property type="entry name" value="COPROPORPHYRINIGEN III OXIDASE"/>
    <property type="match status" value="1"/>
</dbReference>
<keyword evidence="9 14" id="KW-0560">Oxidoreductase</keyword>
<comment type="cofactor">
    <cofactor evidence="14">
        <name>[4Fe-4S] cluster</name>
        <dbReference type="ChEBI" id="CHEBI:49883"/>
    </cofactor>
    <text evidence="14">Binds 1 [4Fe-4S] cluster. The cluster is coordinated with 3 cysteines and an exchangeable S-adenosyl-L-methionine.</text>
</comment>
<reference evidence="17" key="1">
    <citation type="journal article" date="2019" name="Int. J. Syst. Evol. Microbiol.">
        <title>The Global Catalogue of Microorganisms (GCM) 10K type strain sequencing project: providing services to taxonomists for standard genome sequencing and annotation.</title>
        <authorList>
            <consortium name="The Broad Institute Genomics Platform"/>
            <consortium name="The Broad Institute Genome Sequencing Center for Infectious Disease"/>
            <person name="Wu L."/>
            <person name="Ma J."/>
        </authorList>
    </citation>
    <scope>NUCLEOTIDE SEQUENCE [LARGE SCALE GENOMIC DNA]</scope>
    <source>
        <strain evidence="17">KCTC 12847</strain>
    </source>
</reference>
<proteinExistence type="inferred from homology"/>
<dbReference type="PANTHER" id="PTHR13932:SF6">
    <property type="entry name" value="OXYGEN-INDEPENDENT COPROPORPHYRINOGEN III OXIDASE"/>
    <property type="match status" value="1"/>
</dbReference>